<dbReference type="STRING" id="83767.SAMN05660652_00961"/>
<evidence type="ECO:0000256" key="4">
    <source>
        <dbReference type="ARBA" id="ARBA00023002"/>
    </source>
</evidence>
<organism evidence="9 10">
    <name type="scientific">Propionivibrio dicarboxylicus</name>
    <dbReference type="NCBI Taxonomy" id="83767"/>
    <lineage>
        <taxon>Bacteria</taxon>
        <taxon>Pseudomonadati</taxon>
        <taxon>Pseudomonadota</taxon>
        <taxon>Betaproteobacteria</taxon>
        <taxon>Rhodocyclales</taxon>
        <taxon>Rhodocyclaceae</taxon>
        <taxon>Propionivibrio</taxon>
    </lineage>
</organism>
<name>A0A1G7YCK0_9RHOO</name>
<feature type="binding site" evidence="8">
    <location>
        <position position="437"/>
    </location>
    <ligand>
        <name>hybrid [4Fe-2O-2S] cluster</name>
        <dbReference type="ChEBI" id="CHEBI:60519"/>
    </ligand>
</feature>
<dbReference type="OrthoDB" id="9761526at2"/>
<comment type="cofactor">
    <cofactor evidence="8">
        <name>hybrid [4Fe-2O-2S] cluster</name>
        <dbReference type="ChEBI" id="CHEBI:60519"/>
    </cofactor>
    <text evidence="8">Binds 1 hybrid [4Fe-2O-2S] cluster.</text>
</comment>
<dbReference type="AlphaFoldDB" id="A0A1G7YCK0"/>
<dbReference type="InterPro" id="IPR011254">
    <property type="entry name" value="Prismane-like_sf"/>
</dbReference>
<feature type="binding site" evidence="8">
    <location>
        <position position="26"/>
    </location>
    <ligand>
        <name>[4Fe-4S] cluster</name>
        <dbReference type="ChEBI" id="CHEBI:49883"/>
    </ligand>
</feature>
<dbReference type="Pfam" id="PF03063">
    <property type="entry name" value="Prismane"/>
    <property type="match status" value="1"/>
</dbReference>
<feature type="binding site" evidence="8">
    <location>
        <position position="462"/>
    </location>
    <ligand>
        <name>hybrid [4Fe-2O-2S] cluster</name>
        <dbReference type="ChEBI" id="CHEBI:60519"/>
    </ligand>
</feature>
<sequence>MFCVQCEHTIRTPQGDAGCTFARGMCGKTSEVSDLQDMLVHLLQAVSTYAVAARKVGVVDAEIDAYVPQAFFSTLTNVNFDAERIIDFSRRADHYRNDLRARYEAACAAQGIVAETLPAAAHYRLPDAKTVMLSDALSFALNRQKKDVGEDVIGLRLLSLYGLKGAAAYMEHARVLGQTDSEVAGRFHEIMAFLGTQPADAGALFQCAMDIGTLNYRIMEMLDKGETETFGHPEPTRVNTQPIKGRAIVVSGHDLHDLELILQQTEGKDINVYTHGEMLPAHAYPAFKKYKHLVGNYGTAWQNQQKEFAAFPGSIVMTSNCIIDPNLGQYGARIFTRSIVGWPGVTHIDGNDFTPAIEAALAQPGFATDAAPVYTTTGFARNALMGAAPAVIDQVKAGNIRHFFLVGGCDGDKRERSYYTDLVAAAPKDALILTLACGKFRFNTMDLGDINGIPRLLDIGQCNDAYSAIQLALALADAFGCGVNDLPLSLVLSWFEQKAIVILLTLLSLGIKDIRVGPTAPGFLTPNLIATLNREFGLRLISTVEDDLRDMLAA</sequence>
<evidence type="ECO:0000256" key="5">
    <source>
        <dbReference type="ARBA" id="ARBA00023004"/>
    </source>
</evidence>
<dbReference type="GO" id="GO:0046872">
    <property type="term" value="F:metal ion binding"/>
    <property type="evidence" value="ECO:0007669"/>
    <property type="project" value="UniProtKB-KW"/>
</dbReference>
<dbReference type="InterPro" id="IPR016100">
    <property type="entry name" value="Prismane_a-bundle"/>
</dbReference>
<dbReference type="InterPro" id="IPR016099">
    <property type="entry name" value="Prismane-like_a/b-sand"/>
</dbReference>
<evidence type="ECO:0000256" key="7">
    <source>
        <dbReference type="ARBA" id="ARBA00051350"/>
    </source>
</evidence>
<dbReference type="FunFam" id="3.40.50.2030:FF:000001">
    <property type="entry name" value="Hydroxylamine reductase"/>
    <property type="match status" value="1"/>
</dbReference>
<dbReference type="CDD" id="cd01914">
    <property type="entry name" value="HCP"/>
    <property type="match status" value="1"/>
</dbReference>
<dbReference type="EC" id="1.7.99.1" evidence="8"/>
<feature type="modified residue" description="Cysteine persulfide" evidence="8">
    <location>
        <position position="409"/>
    </location>
</feature>
<dbReference type="NCBIfam" id="TIGR01703">
    <property type="entry name" value="hybrid_clust"/>
    <property type="match status" value="1"/>
</dbReference>
<evidence type="ECO:0000256" key="3">
    <source>
        <dbReference type="ARBA" id="ARBA00022723"/>
    </source>
</evidence>
<keyword evidence="4 8" id="KW-0560">Oxidoreductase</keyword>
<dbReference type="NCBIfam" id="NF003658">
    <property type="entry name" value="PRK05290.1"/>
    <property type="match status" value="1"/>
</dbReference>
<evidence type="ECO:0000313" key="9">
    <source>
        <dbReference type="EMBL" id="SDG94073.1"/>
    </source>
</evidence>
<evidence type="ECO:0000256" key="6">
    <source>
        <dbReference type="ARBA" id="ARBA00023014"/>
    </source>
</evidence>
<feature type="binding site" description="via persulfide group" evidence="8">
    <location>
        <position position="409"/>
    </location>
    <ligand>
        <name>hybrid [4Fe-2O-2S] cluster</name>
        <dbReference type="ChEBI" id="CHEBI:60519"/>
    </ligand>
</feature>
<dbReference type="FunFam" id="3.40.50.2030:FF:000002">
    <property type="entry name" value="Hydroxylamine reductase"/>
    <property type="match status" value="1"/>
</dbReference>
<comment type="subcellular location">
    <subcellularLocation>
        <location evidence="1 8">Cytoplasm</location>
    </subcellularLocation>
</comment>
<keyword evidence="10" id="KW-1185">Reference proteome</keyword>
<feature type="binding site" evidence="8">
    <location>
        <position position="498"/>
    </location>
    <ligand>
        <name>hybrid [4Fe-2O-2S] cluster</name>
        <dbReference type="ChEBI" id="CHEBI:60519"/>
    </ligand>
</feature>
<comment type="catalytic activity">
    <reaction evidence="7 8">
        <text>A + NH4(+) + H2O = hydroxylamine + AH2 + H(+)</text>
        <dbReference type="Rhea" id="RHEA:22052"/>
        <dbReference type="ChEBI" id="CHEBI:13193"/>
        <dbReference type="ChEBI" id="CHEBI:15377"/>
        <dbReference type="ChEBI" id="CHEBI:15378"/>
        <dbReference type="ChEBI" id="CHEBI:15429"/>
        <dbReference type="ChEBI" id="CHEBI:17499"/>
        <dbReference type="ChEBI" id="CHEBI:28938"/>
        <dbReference type="EC" id="1.7.99.1"/>
    </reaction>
</comment>
<feature type="binding site" evidence="8">
    <location>
        <position position="19"/>
    </location>
    <ligand>
        <name>[4Fe-4S] cluster</name>
        <dbReference type="ChEBI" id="CHEBI:49883"/>
    </ligand>
</feature>
<keyword evidence="3 8" id="KW-0479">Metal-binding</keyword>
<feature type="binding site" evidence="8">
    <location>
        <position position="3"/>
    </location>
    <ligand>
        <name>[4Fe-4S] cluster</name>
        <dbReference type="ChEBI" id="CHEBI:49883"/>
    </ligand>
</feature>
<dbReference type="GO" id="GO:0050418">
    <property type="term" value="F:hydroxylamine reductase activity"/>
    <property type="evidence" value="ECO:0007669"/>
    <property type="project" value="UniProtKB-UniRule"/>
</dbReference>
<keyword evidence="5 8" id="KW-0408">Iron</keyword>
<dbReference type="GO" id="GO:0004601">
    <property type="term" value="F:peroxidase activity"/>
    <property type="evidence" value="ECO:0007669"/>
    <property type="project" value="TreeGrafter"/>
</dbReference>
<dbReference type="InterPro" id="IPR010048">
    <property type="entry name" value="Hydroxylam_reduct"/>
</dbReference>
<dbReference type="RefSeq" id="WP_091934457.1">
    <property type="nucleotide sequence ID" value="NZ_FNCY01000002.1"/>
</dbReference>
<dbReference type="SUPFAM" id="SSF56821">
    <property type="entry name" value="Prismane protein-like"/>
    <property type="match status" value="1"/>
</dbReference>
<accession>A0A1G7YCK0</accession>
<dbReference type="PIRSF" id="PIRSF000076">
    <property type="entry name" value="HCP"/>
    <property type="match status" value="1"/>
</dbReference>
<dbReference type="Proteomes" id="UP000198607">
    <property type="component" value="Unassembled WGS sequence"/>
</dbReference>
<dbReference type="GO" id="GO:0042542">
    <property type="term" value="P:response to hydrogen peroxide"/>
    <property type="evidence" value="ECO:0007669"/>
    <property type="project" value="TreeGrafter"/>
</dbReference>
<dbReference type="HAMAP" id="MF_00069">
    <property type="entry name" value="Hydroxylam_reduct"/>
    <property type="match status" value="1"/>
</dbReference>
<keyword evidence="6 8" id="KW-0411">Iron-sulfur</keyword>
<feature type="binding site" evidence="8">
    <location>
        <position position="496"/>
    </location>
    <ligand>
        <name>hybrid [4Fe-2O-2S] cluster</name>
        <dbReference type="ChEBI" id="CHEBI:60519"/>
    </ligand>
</feature>
<feature type="binding site" evidence="8">
    <location>
        <position position="253"/>
    </location>
    <ligand>
        <name>hybrid [4Fe-2O-2S] cluster</name>
        <dbReference type="ChEBI" id="CHEBI:60519"/>
    </ligand>
</feature>
<gene>
    <name evidence="8" type="primary">hcp</name>
    <name evidence="9" type="ORF">SAMN05660652_00961</name>
</gene>
<dbReference type="PANTHER" id="PTHR30109">
    <property type="entry name" value="HYDROXYLAMINE REDUCTASE"/>
    <property type="match status" value="1"/>
</dbReference>
<feature type="binding site" evidence="8">
    <location>
        <position position="321"/>
    </location>
    <ligand>
        <name>hybrid [4Fe-2O-2S] cluster</name>
        <dbReference type="ChEBI" id="CHEBI:60519"/>
    </ligand>
</feature>
<comment type="cofactor">
    <cofactor evidence="8">
        <name>[4Fe-4S] cluster</name>
        <dbReference type="ChEBI" id="CHEBI:49883"/>
    </cofactor>
    <text evidence="8">Binds 1 [4Fe-4S] cluster.</text>
</comment>
<protein>
    <recommendedName>
        <fullName evidence="8">Hydroxylamine reductase</fullName>
        <ecNumber evidence="8">1.7.99.1</ecNumber>
    </recommendedName>
    <alternativeName>
        <fullName evidence="8">Hybrid-cluster protein</fullName>
        <shortName evidence="8">HCP</shortName>
    </alternativeName>
    <alternativeName>
        <fullName evidence="8">Prismane protein</fullName>
    </alternativeName>
</protein>
<evidence type="ECO:0000256" key="8">
    <source>
        <dbReference type="HAMAP-Rule" id="MF_00069"/>
    </source>
</evidence>
<evidence type="ECO:0000313" key="10">
    <source>
        <dbReference type="Proteomes" id="UP000198607"/>
    </source>
</evidence>
<feature type="binding site" evidence="8">
    <location>
        <position position="277"/>
    </location>
    <ligand>
        <name>hybrid [4Fe-2O-2S] cluster</name>
        <dbReference type="ChEBI" id="CHEBI:60519"/>
    </ligand>
</feature>
<evidence type="ECO:0000256" key="1">
    <source>
        <dbReference type="ARBA" id="ARBA00004496"/>
    </source>
</evidence>
<dbReference type="GO" id="GO:0051539">
    <property type="term" value="F:4 iron, 4 sulfur cluster binding"/>
    <property type="evidence" value="ECO:0007669"/>
    <property type="project" value="UniProtKB-KW"/>
</dbReference>
<keyword evidence="2 8" id="KW-0963">Cytoplasm</keyword>
<feature type="binding site" evidence="8">
    <location>
        <position position="6"/>
    </location>
    <ligand>
        <name>[4Fe-4S] cluster</name>
        <dbReference type="ChEBI" id="CHEBI:49883"/>
    </ligand>
</feature>
<dbReference type="InterPro" id="IPR004137">
    <property type="entry name" value="HCP/CODH"/>
</dbReference>
<evidence type="ECO:0000256" key="2">
    <source>
        <dbReference type="ARBA" id="ARBA00022490"/>
    </source>
</evidence>
<dbReference type="Gene3D" id="1.20.1270.20">
    <property type="match status" value="2"/>
</dbReference>
<dbReference type="GO" id="GO:0005737">
    <property type="term" value="C:cytoplasm"/>
    <property type="evidence" value="ECO:0007669"/>
    <property type="project" value="UniProtKB-SubCell"/>
</dbReference>
<dbReference type="Gene3D" id="3.40.50.2030">
    <property type="match status" value="2"/>
</dbReference>
<keyword evidence="8" id="KW-0004">4Fe-4S</keyword>
<dbReference type="FunFam" id="1.20.1270.20:FF:000001">
    <property type="entry name" value="Hydroxylamine reductase"/>
    <property type="match status" value="1"/>
</dbReference>
<comment type="function">
    <text evidence="8">Catalyzes the reduction of hydroxylamine to form NH(3) and H(2)O.</text>
</comment>
<reference evidence="9 10" key="1">
    <citation type="submission" date="2016-10" db="EMBL/GenBank/DDBJ databases">
        <authorList>
            <person name="de Groot N.N."/>
        </authorList>
    </citation>
    <scope>NUCLEOTIDE SEQUENCE [LARGE SCALE GENOMIC DNA]</scope>
    <source>
        <strain evidence="9 10">DSM 5885</strain>
    </source>
</reference>
<comment type="similarity">
    <text evidence="8">Belongs to the HCP family.</text>
</comment>
<dbReference type="FunFam" id="1.20.1270.20:FF:000002">
    <property type="entry name" value="Hydroxylamine reductase"/>
    <property type="match status" value="1"/>
</dbReference>
<dbReference type="PANTHER" id="PTHR30109:SF0">
    <property type="entry name" value="HYDROXYLAMINE REDUCTASE"/>
    <property type="match status" value="1"/>
</dbReference>
<dbReference type="EMBL" id="FNCY01000002">
    <property type="protein sequence ID" value="SDG94073.1"/>
    <property type="molecule type" value="Genomic_DNA"/>
</dbReference>
<proteinExistence type="inferred from homology"/>